<feature type="region of interest" description="Disordered" evidence="21">
    <location>
        <begin position="391"/>
        <end position="416"/>
    </location>
</feature>
<evidence type="ECO:0000256" key="16">
    <source>
        <dbReference type="ARBA" id="ARBA00060842"/>
    </source>
</evidence>
<evidence type="ECO:0000313" key="24">
    <source>
        <dbReference type="Proteomes" id="UP000235965"/>
    </source>
</evidence>
<accession>A0A2J7RQ71</accession>
<dbReference type="GO" id="GO:0003677">
    <property type="term" value="F:DNA binding"/>
    <property type="evidence" value="ECO:0007669"/>
    <property type="project" value="UniProtKB-KW"/>
</dbReference>
<reference evidence="23 24" key="1">
    <citation type="submission" date="2017-12" db="EMBL/GenBank/DDBJ databases">
        <title>Hemimetabolous genomes reveal molecular basis of termite eusociality.</title>
        <authorList>
            <person name="Harrison M.C."/>
            <person name="Jongepier E."/>
            <person name="Robertson H.M."/>
            <person name="Arning N."/>
            <person name="Bitard-Feildel T."/>
            <person name="Chao H."/>
            <person name="Childers C.P."/>
            <person name="Dinh H."/>
            <person name="Doddapaneni H."/>
            <person name="Dugan S."/>
            <person name="Gowin J."/>
            <person name="Greiner C."/>
            <person name="Han Y."/>
            <person name="Hu H."/>
            <person name="Hughes D.S.T."/>
            <person name="Huylmans A.-K."/>
            <person name="Kemena C."/>
            <person name="Kremer L.P.M."/>
            <person name="Lee S.L."/>
            <person name="Lopez-Ezquerra A."/>
            <person name="Mallet L."/>
            <person name="Monroy-Kuhn J.M."/>
            <person name="Moser A."/>
            <person name="Murali S.C."/>
            <person name="Muzny D.M."/>
            <person name="Otani S."/>
            <person name="Piulachs M.-D."/>
            <person name="Poelchau M."/>
            <person name="Qu J."/>
            <person name="Schaub F."/>
            <person name="Wada-Katsumata A."/>
            <person name="Worley K.C."/>
            <person name="Xie Q."/>
            <person name="Ylla G."/>
            <person name="Poulsen M."/>
            <person name="Gibbs R.A."/>
            <person name="Schal C."/>
            <person name="Richards S."/>
            <person name="Belles X."/>
            <person name="Korb J."/>
            <person name="Bornberg-Bauer E."/>
        </authorList>
    </citation>
    <scope>NUCLEOTIDE SEQUENCE [LARGE SCALE GENOMIC DNA]</scope>
    <source>
        <tissue evidence="23">Whole body</tissue>
    </source>
</reference>
<feature type="compositionally biased region" description="Low complexity" evidence="21">
    <location>
        <begin position="397"/>
        <end position="411"/>
    </location>
</feature>
<dbReference type="STRING" id="105785.A0A2J7RQ71"/>
<dbReference type="GO" id="GO:0017056">
    <property type="term" value="F:structural constituent of nuclear pore"/>
    <property type="evidence" value="ECO:0007669"/>
    <property type="project" value="TreeGrafter"/>
</dbReference>
<keyword evidence="5" id="KW-0479">Metal-binding</keyword>
<dbReference type="GO" id="GO:0008139">
    <property type="term" value="F:nuclear localization sequence binding"/>
    <property type="evidence" value="ECO:0007669"/>
    <property type="project" value="TreeGrafter"/>
</dbReference>
<keyword evidence="11" id="KW-0811">Translocation</keyword>
<proteinExistence type="inferred from homology"/>
<evidence type="ECO:0000256" key="4">
    <source>
        <dbReference type="ARBA" id="ARBA00022448"/>
    </source>
</evidence>
<dbReference type="SUPFAM" id="SSF90209">
    <property type="entry name" value="Ran binding protein zinc finger-like"/>
    <property type="match status" value="4"/>
</dbReference>
<feature type="region of interest" description="Disordered" evidence="21">
    <location>
        <begin position="1501"/>
        <end position="1565"/>
    </location>
</feature>
<dbReference type="SMART" id="SM00547">
    <property type="entry name" value="ZnF_RBZ"/>
    <property type="match status" value="5"/>
</dbReference>
<sequence length="1565" mass="164768">MAKGSSGLRKKKLHSSKPYDVSNSFVKKVTSRVTNLLPQPAWLSKWFTASVDAVNSNDSGSEDDDDDTANMHTHPVKRAKIELNQPFPPNSFKVSTIGNDQVSSQQASTLRIVQDDSTDGAVAGPSGVSTRQLISSTPNIRSTGSHLLASAGQKMNVCFLFKGDDQSEGSESTSGCSSVPQANRQMGAGGESISSLLGRRRSMDEKLNFTGHLQRPRSLFSDRSHSRSPHLNSPVKRRNPSFNASAFGSPLVGKDNSSSKSTVISSPFYTGRTTYGGASAYRATRNKTFIHSEAVSRKDCGVQIKPVNCVPDPLSSMSTAAYRILEALERLSTPVLDAKRIPLEPSPPPLSNKRKRLHGTDLRLGQAPHTPKSACGLTIPTVPDLLKMKHHEKLQDSSQSAPPTATSSAPSNFNHEYKLRFEDDGKEGRHVGKIRGKVKELEEGTVEAVNLPHISLPLTSVPKFDFVVPPAADMPAGISTFKFASPIIVKENARTCLPNDNFALSDPLSAVGNKKITVDTKSNCDDTSIPNCPTKLSGVQFVSRSDNKKNEGEIASHKNSNDGEMCFGIKRATKRAACGVMDIQGKKPYCTDKAELKEVDSSSISLDKLKPAPEIWECGDCMIHNRIDDTKCLACKAPRTSAGSLTSTAASTPECPRIQVSASDVMWECSSCHVHNLYSATVCSKCLVARTEGLSHGKNSAHPAMSVNGSGRKFKPSETWECGTCAVRNRNSLKHCHACETRRPVLAATRTPVSTAKPTQTSVNSTLELGFGDKFKKPPGSWDCPDCMLQNKSESLHCVACQKVKPGSESQSPINLIVVLDKAGVSVKESNNASSSNLQSICFGETKVIPVTTISFLVTQASETKSVTLATKPTQTSPAQSTVGMLFGDGFKKTSGMWNCSKCMVQNNSDTLKCVACGGARPGSELHSAMKVSFGIDKAGVPVKESDSASSSNMQFFTFTEPKVTSDSMPKTTEACTLATASTGFSFGPAMMSPSASETVVKPADTSSLSQTAFSFGIPQHSQFQPPASSEDQKLPGGDPKKRRSSEVKDDIANKAMFSFNGSSFTSENPNTSTEMVQSAKSNLSFGATLEDAASTDINMSLVEPAAAVPSIGFTSPQAAFGSSTVAAVTASSNIDFGIATCTPAATVTTASGVFNFGATSPCVTFGGSSQQSASTSGITNEFGTALKTDAPTMFTFNSNVSNMETVGATTSNTQVPSFVPIMNTATNTAFGPLTATATMSPSLSSFASATTAPNFGLGARETTPAFGTPNTTINSAITTSPTFGSFPAPNFNTGFSAIHEQKPLLPDVTMSTATPVPFTFGSSLGQAAPYAFDNVQNDQGLANKGTFTFGSASTPASNSGFSFGSSNQVPFHVGPAYNFGSSEVTTSSTVIPSMFQAAGPASGNVFGASSSVFGANNSGNSNPAPTTAAGPSPSPFIFGSNPAPTTASGPIPCPFKFGSSSSQPSSNVFGFTANQPTGSTNVPVQNFTSPASNFTSPASNFTFNQSQPAAQSSSQPVGPTFDPSIRPTFNFSKGETPSFTATAAGDAVRPERRFKKALRRTHPR</sequence>
<keyword evidence="12" id="KW-0238">DNA-binding</keyword>
<evidence type="ECO:0000256" key="14">
    <source>
        <dbReference type="ARBA" id="ARBA00023136"/>
    </source>
</evidence>
<dbReference type="InParanoid" id="A0A2J7RQ71"/>
<keyword evidence="15" id="KW-0539">Nucleus</keyword>
<feature type="region of interest" description="Disordered" evidence="21">
    <location>
        <begin position="169"/>
        <end position="191"/>
    </location>
</feature>
<feature type="compositionally biased region" description="Polar residues" evidence="21">
    <location>
        <begin position="1528"/>
        <end position="1542"/>
    </location>
</feature>
<keyword evidence="10" id="KW-0653">Protein transport</keyword>
<dbReference type="OrthoDB" id="79830at2759"/>
<keyword evidence="6" id="KW-0677">Repeat</keyword>
<evidence type="ECO:0000256" key="20">
    <source>
        <dbReference type="PROSITE-ProRule" id="PRU00322"/>
    </source>
</evidence>
<dbReference type="PANTHER" id="PTHR23193:SF23">
    <property type="entry name" value="NUCLEAR PORE COMPLEX PROTEIN NUP153"/>
    <property type="match status" value="1"/>
</dbReference>
<feature type="domain" description="RanBP2-type" evidence="22">
    <location>
        <begin position="778"/>
        <end position="807"/>
    </location>
</feature>
<evidence type="ECO:0000256" key="15">
    <source>
        <dbReference type="ARBA" id="ARBA00023242"/>
    </source>
</evidence>
<comment type="cofactor">
    <cofactor evidence="1">
        <name>Zn(2+)</name>
        <dbReference type="ChEBI" id="CHEBI:29105"/>
    </cofactor>
</comment>
<dbReference type="FunFam" id="4.10.1060.10:FF:000001">
    <property type="entry name" value="Nuclear pore complex protein Nup153"/>
    <property type="match status" value="2"/>
</dbReference>
<dbReference type="GO" id="GO:0051028">
    <property type="term" value="P:mRNA transport"/>
    <property type="evidence" value="ECO:0007669"/>
    <property type="project" value="UniProtKB-KW"/>
</dbReference>
<name>A0A2J7RQ71_9NEOP</name>
<evidence type="ECO:0000313" key="23">
    <source>
        <dbReference type="EMBL" id="PNF42979.1"/>
    </source>
</evidence>
<organism evidence="23 24">
    <name type="scientific">Cryptotermes secundus</name>
    <dbReference type="NCBI Taxonomy" id="105785"/>
    <lineage>
        <taxon>Eukaryota</taxon>
        <taxon>Metazoa</taxon>
        <taxon>Ecdysozoa</taxon>
        <taxon>Arthropoda</taxon>
        <taxon>Hexapoda</taxon>
        <taxon>Insecta</taxon>
        <taxon>Pterygota</taxon>
        <taxon>Neoptera</taxon>
        <taxon>Polyneoptera</taxon>
        <taxon>Dictyoptera</taxon>
        <taxon>Blattodea</taxon>
        <taxon>Blattoidea</taxon>
        <taxon>Termitoidae</taxon>
        <taxon>Kalotermitidae</taxon>
        <taxon>Cryptotermitinae</taxon>
        <taxon>Cryptotermes</taxon>
    </lineage>
</organism>
<feature type="compositionally biased region" description="Low complexity" evidence="21">
    <location>
        <begin position="1506"/>
        <end position="1517"/>
    </location>
</feature>
<evidence type="ECO:0000256" key="17">
    <source>
        <dbReference type="ARBA" id="ARBA00068609"/>
    </source>
</evidence>
<feature type="domain" description="RanBP2-type" evidence="22">
    <location>
        <begin position="610"/>
        <end position="641"/>
    </location>
</feature>
<comment type="similarity">
    <text evidence="16">Belongs to the NUP153 family.</text>
</comment>
<evidence type="ECO:0000256" key="7">
    <source>
        <dbReference type="ARBA" id="ARBA00022771"/>
    </source>
</evidence>
<keyword evidence="9" id="KW-0862">Zinc</keyword>
<dbReference type="PROSITE" id="PS01358">
    <property type="entry name" value="ZF_RANBP2_1"/>
    <property type="match status" value="5"/>
</dbReference>
<keyword evidence="24" id="KW-1185">Reference proteome</keyword>
<feature type="domain" description="RanBP2-type" evidence="22">
    <location>
        <begin position="662"/>
        <end position="692"/>
    </location>
</feature>
<evidence type="ECO:0000256" key="8">
    <source>
        <dbReference type="ARBA" id="ARBA00022816"/>
    </source>
</evidence>
<dbReference type="PROSITE" id="PS50199">
    <property type="entry name" value="ZF_RANBP2_2"/>
    <property type="match status" value="5"/>
</dbReference>
<keyword evidence="8" id="KW-0509">mRNA transport</keyword>
<evidence type="ECO:0000256" key="9">
    <source>
        <dbReference type="ARBA" id="ARBA00022833"/>
    </source>
</evidence>
<keyword evidence="13" id="KW-0906">Nuclear pore complex</keyword>
<comment type="subcellular location">
    <subcellularLocation>
        <location evidence="2">Nucleus membrane</location>
    </subcellularLocation>
    <subcellularLocation>
        <location evidence="3">Nucleus</location>
        <location evidence="3">Nuclear pore complex</location>
    </subcellularLocation>
</comment>
<feature type="compositionally biased region" description="Polar residues" evidence="21">
    <location>
        <begin position="1019"/>
        <end position="1030"/>
    </location>
</feature>
<comment type="caution">
    <text evidence="23">The sequence shown here is derived from an EMBL/GenBank/DDBJ whole genome shotgun (WGS) entry which is preliminary data.</text>
</comment>
<evidence type="ECO:0000256" key="10">
    <source>
        <dbReference type="ARBA" id="ARBA00022927"/>
    </source>
</evidence>
<protein>
    <recommendedName>
        <fullName evidence="17">Nuclear pore complex protein Nup153</fullName>
    </recommendedName>
    <alternativeName>
        <fullName evidence="19">153 kDa nucleoporin</fullName>
    </alternativeName>
    <alternativeName>
        <fullName evidence="18">Nucleoporin Nup153</fullName>
    </alternativeName>
</protein>
<dbReference type="GO" id="GO:0005643">
    <property type="term" value="C:nuclear pore"/>
    <property type="evidence" value="ECO:0007669"/>
    <property type="project" value="UniProtKB-SubCell"/>
</dbReference>
<dbReference type="GO" id="GO:0006405">
    <property type="term" value="P:RNA export from nucleus"/>
    <property type="evidence" value="ECO:0007669"/>
    <property type="project" value="TreeGrafter"/>
</dbReference>
<feature type="compositionally biased region" description="Polar residues" evidence="21">
    <location>
        <begin position="255"/>
        <end position="266"/>
    </location>
</feature>
<dbReference type="InterPro" id="IPR036443">
    <property type="entry name" value="Znf_RanBP2_sf"/>
</dbReference>
<dbReference type="Proteomes" id="UP000235965">
    <property type="component" value="Unassembled WGS sequence"/>
</dbReference>
<evidence type="ECO:0000256" key="21">
    <source>
        <dbReference type="SAM" id="MobiDB-lite"/>
    </source>
</evidence>
<evidence type="ECO:0000256" key="13">
    <source>
        <dbReference type="ARBA" id="ARBA00023132"/>
    </source>
</evidence>
<dbReference type="InterPro" id="IPR001876">
    <property type="entry name" value="Znf_RanBP2"/>
</dbReference>
<dbReference type="Gene3D" id="4.10.1060.10">
    <property type="entry name" value="Zinc finger, RanBP2-type"/>
    <property type="match status" value="4"/>
</dbReference>
<dbReference type="PANTHER" id="PTHR23193">
    <property type="entry name" value="NUCLEAR PORE COMPLEX PROTEIN NUP"/>
    <property type="match status" value="1"/>
</dbReference>
<evidence type="ECO:0000256" key="5">
    <source>
        <dbReference type="ARBA" id="ARBA00022723"/>
    </source>
</evidence>
<feature type="region of interest" description="Disordered" evidence="21">
    <location>
        <begin position="211"/>
        <end position="266"/>
    </location>
</feature>
<feature type="domain" description="RanBP2-type" evidence="22">
    <location>
        <begin position="894"/>
        <end position="923"/>
    </location>
</feature>
<evidence type="ECO:0000256" key="3">
    <source>
        <dbReference type="ARBA" id="ARBA00004567"/>
    </source>
</evidence>
<dbReference type="EMBL" id="NEVH01001345">
    <property type="protein sequence ID" value="PNF42979.1"/>
    <property type="molecule type" value="Genomic_DNA"/>
</dbReference>
<dbReference type="GO" id="GO:0008270">
    <property type="term" value="F:zinc ion binding"/>
    <property type="evidence" value="ECO:0007669"/>
    <property type="project" value="UniProtKB-KW"/>
</dbReference>
<evidence type="ECO:0000259" key="22">
    <source>
        <dbReference type="PROSITE" id="PS50199"/>
    </source>
</evidence>
<evidence type="ECO:0000256" key="1">
    <source>
        <dbReference type="ARBA" id="ARBA00001947"/>
    </source>
</evidence>
<evidence type="ECO:0000256" key="19">
    <source>
        <dbReference type="ARBA" id="ARBA00079437"/>
    </source>
</evidence>
<feature type="region of interest" description="Disordered" evidence="21">
    <location>
        <begin position="1019"/>
        <end position="1050"/>
    </location>
</feature>
<keyword evidence="7 20" id="KW-0863">Zinc-finger</keyword>
<dbReference type="InterPro" id="IPR026054">
    <property type="entry name" value="Nucleoporin"/>
</dbReference>
<evidence type="ECO:0000256" key="11">
    <source>
        <dbReference type="ARBA" id="ARBA00023010"/>
    </source>
</evidence>
<gene>
    <name evidence="23" type="ORF">B7P43_G09582</name>
</gene>
<evidence type="ECO:0000256" key="12">
    <source>
        <dbReference type="ARBA" id="ARBA00023125"/>
    </source>
</evidence>
<evidence type="ECO:0000256" key="2">
    <source>
        <dbReference type="ARBA" id="ARBA00004126"/>
    </source>
</evidence>
<dbReference type="Pfam" id="PF00641">
    <property type="entry name" value="Zn_ribbon_RanBP"/>
    <property type="match status" value="4"/>
</dbReference>
<evidence type="ECO:0000256" key="18">
    <source>
        <dbReference type="ARBA" id="ARBA00078197"/>
    </source>
</evidence>
<feature type="compositionally biased region" description="Basic residues" evidence="21">
    <location>
        <begin position="1553"/>
        <end position="1565"/>
    </location>
</feature>
<keyword evidence="14" id="KW-0472">Membrane</keyword>
<evidence type="ECO:0000256" key="6">
    <source>
        <dbReference type="ARBA" id="ARBA00022737"/>
    </source>
</evidence>
<keyword evidence="4" id="KW-0813">Transport</keyword>
<feature type="domain" description="RanBP2-type" evidence="22">
    <location>
        <begin position="715"/>
        <end position="745"/>
    </location>
</feature>
<dbReference type="GO" id="GO:0006606">
    <property type="term" value="P:protein import into nucleus"/>
    <property type="evidence" value="ECO:0007669"/>
    <property type="project" value="TreeGrafter"/>
</dbReference>
<feature type="compositionally biased region" description="Low complexity" evidence="21">
    <location>
        <begin position="169"/>
        <end position="178"/>
    </location>
</feature>
<dbReference type="GO" id="GO:0031965">
    <property type="term" value="C:nuclear membrane"/>
    <property type="evidence" value="ECO:0007669"/>
    <property type="project" value="UniProtKB-SubCell"/>
</dbReference>